<dbReference type="AlphaFoldDB" id="A0A915E5V8"/>
<proteinExistence type="predicted"/>
<accession>A0A915E5V8</accession>
<evidence type="ECO:0000313" key="2">
    <source>
        <dbReference type="WBParaSite" id="jg26103"/>
    </source>
</evidence>
<evidence type="ECO:0000313" key="1">
    <source>
        <dbReference type="Proteomes" id="UP000887574"/>
    </source>
</evidence>
<dbReference type="Proteomes" id="UP000887574">
    <property type="component" value="Unplaced"/>
</dbReference>
<name>A0A915E5V8_9BILA</name>
<protein>
    <submittedName>
        <fullName evidence="2">Uncharacterized protein</fullName>
    </submittedName>
</protein>
<organism evidence="1 2">
    <name type="scientific">Ditylenchus dipsaci</name>
    <dbReference type="NCBI Taxonomy" id="166011"/>
    <lineage>
        <taxon>Eukaryota</taxon>
        <taxon>Metazoa</taxon>
        <taxon>Ecdysozoa</taxon>
        <taxon>Nematoda</taxon>
        <taxon>Chromadorea</taxon>
        <taxon>Rhabditida</taxon>
        <taxon>Tylenchina</taxon>
        <taxon>Tylenchomorpha</taxon>
        <taxon>Sphaerularioidea</taxon>
        <taxon>Anguinidae</taxon>
        <taxon>Anguininae</taxon>
        <taxon>Ditylenchus</taxon>
    </lineage>
</organism>
<sequence length="187" mass="20765">MGCFLAMDDVELLERGIVNKSGGRMSKQINAIDFVPDANGRMKKFDANCLPKISKPATRNLNSNQVVNPYCDKSEVVIDNVDCFSTEQLRRRIRSLSPARKKNKVRRSRTLGTIQCEVGSADESAVLEYTVSQDSRTYTLKGNGQDAAGQQITLEFGALRSFLNYVSRDNSVGNKKSDRNIGAAKRH</sequence>
<keyword evidence="1" id="KW-1185">Reference proteome</keyword>
<reference evidence="2" key="1">
    <citation type="submission" date="2022-11" db="UniProtKB">
        <authorList>
            <consortium name="WormBaseParasite"/>
        </authorList>
    </citation>
    <scope>IDENTIFICATION</scope>
</reference>
<dbReference type="WBParaSite" id="jg26103">
    <property type="protein sequence ID" value="jg26103"/>
    <property type="gene ID" value="jg26103"/>
</dbReference>